<dbReference type="RefSeq" id="WP_379733454.1">
    <property type="nucleotide sequence ID" value="NZ_JBHRVV010000001.1"/>
</dbReference>
<reference evidence="3" key="1">
    <citation type="journal article" date="2019" name="Int. J. Syst. Evol. Microbiol.">
        <title>The Global Catalogue of Microorganisms (GCM) 10K type strain sequencing project: providing services to taxonomists for standard genome sequencing and annotation.</title>
        <authorList>
            <consortium name="The Broad Institute Genomics Platform"/>
            <consortium name="The Broad Institute Genome Sequencing Center for Infectious Disease"/>
            <person name="Wu L."/>
            <person name="Ma J."/>
        </authorList>
    </citation>
    <scope>NUCLEOTIDE SEQUENCE [LARGE SCALE GENOMIC DNA]</scope>
    <source>
        <strain evidence="3">CCM 7480</strain>
    </source>
</reference>
<protein>
    <recommendedName>
        <fullName evidence="4">Replication protein</fullName>
    </recommendedName>
</protein>
<evidence type="ECO:0008006" key="4">
    <source>
        <dbReference type="Google" id="ProtNLM"/>
    </source>
</evidence>
<comment type="caution">
    <text evidence="2">The sequence shown here is derived from an EMBL/GenBank/DDBJ whole genome shotgun (WGS) entry which is preliminary data.</text>
</comment>
<dbReference type="EMBL" id="JBHRVV010000001">
    <property type="protein sequence ID" value="MFC3457228.1"/>
    <property type="molecule type" value="Genomic_DNA"/>
</dbReference>
<accession>A0ABV7PGB5</accession>
<dbReference type="Proteomes" id="UP001595665">
    <property type="component" value="Unassembled WGS sequence"/>
</dbReference>
<keyword evidence="3" id="KW-1185">Reference proteome</keyword>
<evidence type="ECO:0000256" key="1">
    <source>
        <dbReference type="SAM" id="MobiDB-lite"/>
    </source>
</evidence>
<sequence length="226" mass="24977">MLSREALRQAAETLPAVTVDSATLLELLDAAERTPKAKAPRAPRQVNDDDEKCARWLYGAILNTAPKFKEPNFKAWANEVRLMRERDGCTHREICELFQWAHTIPFWRGNILSPAKLREHWDRLTIQRDAAAAPKPAATAPWWTSEAAKLAKANEVGVGPARIGESTAAWEMRIREAIDNGGKPPAPQVRIRPTADAANTQEQRGTMPAGLNLKALIRSAPPPRAA</sequence>
<evidence type="ECO:0000313" key="2">
    <source>
        <dbReference type="EMBL" id="MFC3457228.1"/>
    </source>
</evidence>
<proteinExistence type="predicted"/>
<evidence type="ECO:0000313" key="3">
    <source>
        <dbReference type="Proteomes" id="UP001595665"/>
    </source>
</evidence>
<organism evidence="2 3">
    <name type="scientific">Massilia haematophila</name>
    <dbReference type="NCBI Taxonomy" id="457923"/>
    <lineage>
        <taxon>Bacteria</taxon>
        <taxon>Pseudomonadati</taxon>
        <taxon>Pseudomonadota</taxon>
        <taxon>Betaproteobacteria</taxon>
        <taxon>Burkholderiales</taxon>
        <taxon>Oxalobacteraceae</taxon>
        <taxon>Telluria group</taxon>
        <taxon>Massilia</taxon>
    </lineage>
</organism>
<name>A0ABV7PGB5_9BURK</name>
<gene>
    <name evidence="2" type="ORF">ACFOPH_03045</name>
</gene>
<feature type="region of interest" description="Disordered" evidence="1">
    <location>
        <begin position="195"/>
        <end position="226"/>
    </location>
</feature>